<dbReference type="InterPro" id="IPR006575">
    <property type="entry name" value="RWD_dom"/>
</dbReference>
<dbReference type="InterPro" id="IPR013083">
    <property type="entry name" value="Znf_RING/FYVE/PHD"/>
</dbReference>
<evidence type="ECO:0000256" key="1">
    <source>
        <dbReference type="ARBA" id="ARBA00000900"/>
    </source>
</evidence>
<evidence type="ECO:0000256" key="7">
    <source>
        <dbReference type="ARBA" id="ARBA00022723"/>
    </source>
</evidence>
<dbReference type="GO" id="GO:0005737">
    <property type="term" value="C:cytoplasm"/>
    <property type="evidence" value="ECO:0007669"/>
    <property type="project" value="UniProtKB-SubCell"/>
</dbReference>
<comment type="pathway">
    <text evidence="3">Protein modification; protein ubiquitination.</text>
</comment>
<dbReference type="RefSeq" id="XP_068071381.2">
    <property type="nucleotide sequence ID" value="XM_068215280.2"/>
</dbReference>
<dbReference type="Pfam" id="PF05773">
    <property type="entry name" value="RWD"/>
    <property type="match status" value="1"/>
</dbReference>
<dbReference type="FunFam" id="3.10.110.10:FF:000052">
    <property type="entry name" value="Putative e3 ubiquitin-protein ligase rnf25"/>
    <property type="match status" value="1"/>
</dbReference>
<reference evidence="16" key="1">
    <citation type="submission" date="2025-08" db="UniProtKB">
        <authorList>
            <consortium name="RefSeq"/>
        </authorList>
    </citation>
    <scope>IDENTIFICATION</scope>
    <source>
        <strain evidence="16">Tuebingen</strain>
        <tissue evidence="16">Fibroblasts and whole tissue</tissue>
    </source>
</reference>
<keyword evidence="7" id="KW-0479">Metal-binding</keyword>
<dbReference type="Gene3D" id="3.10.110.10">
    <property type="entry name" value="Ubiquitin Conjugating Enzyme"/>
    <property type="match status" value="1"/>
</dbReference>
<organism evidence="15 16">
    <name type="scientific">Danio rerio</name>
    <name type="common">Zebrafish</name>
    <name type="synonym">Brachydanio rerio</name>
    <dbReference type="NCBI Taxonomy" id="7955"/>
    <lineage>
        <taxon>Eukaryota</taxon>
        <taxon>Metazoa</taxon>
        <taxon>Chordata</taxon>
        <taxon>Craniata</taxon>
        <taxon>Vertebrata</taxon>
        <taxon>Euteleostomi</taxon>
        <taxon>Actinopterygii</taxon>
        <taxon>Neopterygii</taxon>
        <taxon>Teleostei</taxon>
        <taxon>Ostariophysi</taxon>
        <taxon>Cypriniformes</taxon>
        <taxon>Danionidae</taxon>
        <taxon>Danioninae</taxon>
        <taxon>Danio</taxon>
    </lineage>
</organism>
<dbReference type="PANTHER" id="PTHR13198">
    <property type="entry name" value="RING FINGER PROTEIN 25"/>
    <property type="match status" value="1"/>
</dbReference>
<dbReference type="CDD" id="cd23818">
    <property type="entry name" value="RWD_RNF25"/>
    <property type="match status" value="1"/>
</dbReference>
<evidence type="ECO:0000256" key="8">
    <source>
        <dbReference type="ARBA" id="ARBA00022771"/>
    </source>
</evidence>
<dbReference type="AlphaFoldDB" id="A0AB32T8Y7"/>
<dbReference type="AGR" id="ZFIN:ZDB-GENE-040426-1581"/>
<evidence type="ECO:0000256" key="14">
    <source>
        <dbReference type="PROSITE-ProRule" id="PRU00175"/>
    </source>
</evidence>
<dbReference type="PANTHER" id="PTHR13198:SF4">
    <property type="entry name" value="E3 UBIQUITIN-PROTEIN LIGASE RNF25"/>
    <property type="match status" value="1"/>
</dbReference>
<dbReference type="SMART" id="SM00591">
    <property type="entry name" value="RWD"/>
    <property type="match status" value="1"/>
</dbReference>
<keyword evidence="15" id="KW-1185">Reference proteome</keyword>
<accession>A0AB32T8Y7</accession>
<dbReference type="SUPFAM" id="SSF57850">
    <property type="entry name" value="RING/U-box"/>
    <property type="match status" value="1"/>
</dbReference>
<gene>
    <name evidence="16 17" type="primary">rnf25</name>
    <name evidence="16" type="synonym">zgc:66260</name>
</gene>
<evidence type="ECO:0000256" key="2">
    <source>
        <dbReference type="ARBA" id="ARBA00004496"/>
    </source>
</evidence>
<dbReference type="PROSITE" id="PS50908">
    <property type="entry name" value="RWD"/>
    <property type="match status" value="1"/>
</dbReference>
<dbReference type="Gene3D" id="3.30.40.10">
    <property type="entry name" value="Zinc/RING finger domain, C3HC4 (zinc finger)"/>
    <property type="match status" value="1"/>
</dbReference>
<evidence type="ECO:0000256" key="6">
    <source>
        <dbReference type="ARBA" id="ARBA00022679"/>
    </source>
</evidence>
<proteinExistence type="evidence at protein level"/>
<keyword evidence="8 14" id="KW-0863">Zinc-finger</keyword>
<evidence type="ECO:0000256" key="3">
    <source>
        <dbReference type="ARBA" id="ARBA00004906"/>
    </source>
</evidence>
<dbReference type="InterPro" id="IPR039133">
    <property type="entry name" value="RNF25"/>
</dbReference>
<keyword evidence="10" id="KW-0862">Zinc</keyword>
<evidence type="ECO:0000313" key="17">
    <source>
        <dbReference type="ZFIN" id="ZDB-GENE-040426-1581"/>
    </source>
</evidence>
<comment type="catalytic activity">
    <reaction evidence="1">
        <text>S-ubiquitinyl-[E2 ubiquitin-conjugating enzyme]-L-cysteine + [acceptor protein]-L-lysine = [E2 ubiquitin-conjugating enzyme]-L-cysteine + N(6)-ubiquitinyl-[acceptor protein]-L-lysine.</text>
        <dbReference type="EC" id="2.3.2.27"/>
    </reaction>
</comment>
<dbReference type="GO" id="GO:0008270">
    <property type="term" value="F:zinc ion binding"/>
    <property type="evidence" value="ECO:0007669"/>
    <property type="project" value="UniProtKB-KW"/>
</dbReference>
<comment type="subcellular location">
    <subcellularLocation>
        <location evidence="2">Cytoplasm</location>
    </subcellularLocation>
</comment>
<dbReference type="FunFam" id="3.30.40.10:FF:000215">
    <property type="entry name" value="E3 ubiquitin-protein ligase RNF25"/>
    <property type="match status" value="1"/>
</dbReference>
<dbReference type="ZFIN" id="ZDB-GENE-040426-1581">
    <property type="gene designation" value="rnf25"/>
</dbReference>
<dbReference type="GO" id="GO:0090263">
    <property type="term" value="P:positive regulation of canonical Wnt signaling pathway"/>
    <property type="evidence" value="ECO:0000315"/>
    <property type="project" value="ZFIN"/>
</dbReference>
<dbReference type="CDD" id="cd16470">
    <property type="entry name" value="RING-H2_RNF25"/>
    <property type="match status" value="1"/>
</dbReference>
<evidence type="ECO:0000256" key="4">
    <source>
        <dbReference type="ARBA" id="ARBA00012483"/>
    </source>
</evidence>
<keyword evidence="5" id="KW-0963">Cytoplasm</keyword>
<dbReference type="EC" id="2.3.2.27" evidence="4"/>
<dbReference type="SMART" id="SM00184">
    <property type="entry name" value="RING"/>
    <property type="match status" value="1"/>
</dbReference>
<keyword evidence="6" id="KW-0808">Transferase</keyword>
<dbReference type="GO" id="GO:0061630">
    <property type="term" value="F:ubiquitin protein ligase activity"/>
    <property type="evidence" value="ECO:0007669"/>
    <property type="project" value="UniProtKB-EC"/>
</dbReference>
<dbReference type="PROSITE" id="PS50089">
    <property type="entry name" value="ZF_RING_2"/>
    <property type="match status" value="1"/>
</dbReference>
<evidence type="ECO:0000256" key="12">
    <source>
        <dbReference type="ARBA" id="ARBA00067354"/>
    </source>
</evidence>
<dbReference type="SUPFAM" id="SSF54495">
    <property type="entry name" value="UBC-like"/>
    <property type="match status" value="1"/>
</dbReference>
<protein>
    <recommendedName>
        <fullName evidence="12">E3 ubiquitin-protein ligase RNF25</fullName>
        <ecNumber evidence="4">2.3.2.27</ecNumber>
    </recommendedName>
    <alternativeName>
        <fullName evidence="13">RING finger protein 25</fullName>
    </alternativeName>
</protein>
<evidence type="ECO:0000256" key="9">
    <source>
        <dbReference type="ARBA" id="ARBA00022786"/>
    </source>
</evidence>
<evidence type="ECO:0000313" key="15">
    <source>
        <dbReference type="Proteomes" id="UP000000437"/>
    </source>
</evidence>
<dbReference type="CTD" id="64320"/>
<evidence type="ECO:0000256" key="5">
    <source>
        <dbReference type="ARBA" id="ARBA00022490"/>
    </source>
</evidence>
<dbReference type="Proteomes" id="UP000000437">
    <property type="component" value="Chromosome 3"/>
</dbReference>
<comment type="similarity">
    <text evidence="11">Belongs to the RNF25 family.</text>
</comment>
<dbReference type="InterPro" id="IPR001841">
    <property type="entry name" value="Znf_RING"/>
</dbReference>
<evidence type="ECO:0007829" key="18">
    <source>
        <dbReference type="PeptideAtlas" id="A0AB32T8Y7"/>
    </source>
</evidence>
<keyword evidence="18" id="KW-1267">Proteomics identification</keyword>
<name>A0AB32T8Y7_DANRE</name>
<keyword evidence="9" id="KW-0833">Ubl conjugation pathway</keyword>
<dbReference type="InterPro" id="IPR016135">
    <property type="entry name" value="UBQ-conjugating_enzyme/RWD"/>
</dbReference>
<evidence type="ECO:0000256" key="10">
    <source>
        <dbReference type="ARBA" id="ARBA00022833"/>
    </source>
</evidence>
<evidence type="ECO:0000256" key="11">
    <source>
        <dbReference type="ARBA" id="ARBA00060737"/>
    </source>
</evidence>
<evidence type="ECO:0000313" key="16">
    <source>
        <dbReference type="RefSeq" id="XP_068071381.2"/>
    </source>
</evidence>
<evidence type="ECO:0000256" key="13">
    <source>
        <dbReference type="ARBA" id="ARBA00075535"/>
    </source>
</evidence>
<dbReference type="Pfam" id="PF17123">
    <property type="entry name" value="zf-RING_11"/>
    <property type="match status" value="1"/>
</dbReference>
<sequence>MAAESDVLSEIEVLQSIYLDELNVTQNDEGGWTVSLVLHPSTAEDCLSQFVRLTLTMDLDSQYPYSSPYISMHNPRGLSDDKLLSLQKSLQMEAEECVGTPVLYQLIERAKEILTDSNIPHGNCVICLYDFKEGEVFTKTSCYHYFHSHCLGRYITHSEMELKDRERELEEDKTRDRTEEEELAVVCPVCRESLTYDLDALLSSPAPVLCQQEDAVIGGEFKKKWEALQKILERQKEKGGVIDPEAESNRFLIHINEPGVTNLGPGGPVSLQGLVPTCLNAPAWMFQVYQAPVNLSDTPGMTDSSGAESSQSLPSSSPDSTSTTQTSQNQHTAGQPQRKHTGDFKRGRRGRGAGRGGPARHMVPAPGEERLGKHIQSSDKINSANSGPTNTTSQVESTAQRQACELSENTAQLRQPLTNEENKPVSQDMLTSEPKDGQEVSQQKECISKEVTQTILQEGHPEREHVGRGDKRGSRGSARHHGHWQDRNYKGPGHWDNSGSAGHRGGAYRTREGGAGRGHRGGGAYRGGGRGMHQRVEKEFRKEGVL</sequence>